<dbReference type="SUPFAM" id="SSF52833">
    <property type="entry name" value="Thioredoxin-like"/>
    <property type="match status" value="1"/>
</dbReference>
<dbReference type="FunFam" id="3.40.30.10:FF:000245">
    <property type="entry name" value="Thioredoxin"/>
    <property type="match status" value="1"/>
</dbReference>
<dbReference type="AlphaFoldDB" id="A0AAN8KAF1"/>
<dbReference type="NCBIfam" id="TIGR01068">
    <property type="entry name" value="thioredoxin"/>
    <property type="match status" value="1"/>
</dbReference>
<feature type="domain" description="Thioredoxin" evidence="5">
    <location>
        <begin position="1"/>
        <end position="106"/>
    </location>
</feature>
<protein>
    <recommendedName>
        <fullName evidence="2">Thioredoxin</fullName>
    </recommendedName>
</protein>
<dbReference type="Proteomes" id="UP001347796">
    <property type="component" value="Unassembled WGS sequence"/>
</dbReference>
<dbReference type="InterPro" id="IPR036249">
    <property type="entry name" value="Thioredoxin-like_sf"/>
</dbReference>
<reference evidence="6 7" key="1">
    <citation type="submission" date="2024-01" db="EMBL/GenBank/DDBJ databases">
        <title>The genome of the rayed Mediterranean limpet Patella caerulea (Linnaeus, 1758).</title>
        <authorList>
            <person name="Anh-Thu Weber A."/>
            <person name="Halstead-Nussloch G."/>
        </authorList>
    </citation>
    <scope>NUCLEOTIDE SEQUENCE [LARGE SCALE GENOMIC DNA]</scope>
    <source>
        <strain evidence="6">AATW-2023a</strain>
        <tissue evidence="6">Whole specimen</tissue>
    </source>
</reference>
<proteinExistence type="inferred from homology"/>
<feature type="site" description="Contributes to redox potential value" evidence="3">
    <location>
        <position position="33"/>
    </location>
</feature>
<dbReference type="PIRSF" id="PIRSF000077">
    <property type="entry name" value="Thioredoxin"/>
    <property type="match status" value="1"/>
</dbReference>
<keyword evidence="7" id="KW-1185">Reference proteome</keyword>
<dbReference type="EMBL" id="JAZGQO010000003">
    <property type="protein sequence ID" value="KAK6188685.1"/>
    <property type="molecule type" value="Genomic_DNA"/>
</dbReference>
<organism evidence="6 7">
    <name type="scientific">Patella caerulea</name>
    <name type="common">Rayed Mediterranean limpet</name>
    <dbReference type="NCBI Taxonomy" id="87958"/>
    <lineage>
        <taxon>Eukaryota</taxon>
        <taxon>Metazoa</taxon>
        <taxon>Spiralia</taxon>
        <taxon>Lophotrochozoa</taxon>
        <taxon>Mollusca</taxon>
        <taxon>Gastropoda</taxon>
        <taxon>Patellogastropoda</taxon>
        <taxon>Patelloidea</taxon>
        <taxon>Patellidae</taxon>
        <taxon>Patella</taxon>
    </lineage>
</organism>
<feature type="active site" description="Nucleophile" evidence="3">
    <location>
        <position position="35"/>
    </location>
</feature>
<evidence type="ECO:0000313" key="7">
    <source>
        <dbReference type="Proteomes" id="UP001347796"/>
    </source>
</evidence>
<dbReference type="InterPro" id="IPR013766">
    <property type="entry name" value="Thioredoxin_domain"/>
</dbReference>
<dbReference type="GO" id="GO:0015035">
    <property type="term" value="F:protein-disulfide reductase activity"/>
    <property type="evidence" value="ECO:0007669"/>
    <property type="project" value="InterPro"/>
</dbReference>
<name>A0AAN8KAF1_PATCE</name>
<dbReference type="CDD" id="cd02947">
    <property type="entry name" value="TRX_family"/>
    <property type="match status" value="1"/>
</dbReference>
<evidence type="ECO:0000256" key="3">
    <source>
        <dbReference type="PIRSR" id="PIRSR000077-1"/>
    </source>
</evidence>
<comment type="caution">
    <text evidence="6">The sequence shown here is derived from an EMBL/GenBank/DDBJ whole genome shotgun (WGS) entry which is preliminary data.</text>
</comment>
<evidence type="ECO:0000256" key="1">
    <source>
        <dbReference type="ARBA" id="ARBA00023157"/>
    </source>
</evidence>
<feature type="site" description="Deprotonates C-terminal active site Cys" evidence="3">
    <location>
        <position position="26"/>
    </location>
</feature>
<keyword evidence="1 4" id="KW-1015">Disulfide bond</keyword>
<feature type="active site" description="Nucleophile" evidence="3">
    <location>
        <position position="32"/>
    </location>
</feature>
<comment type="similarity">
    <text evidence="2">Belongs to the thioredoxin family.</text>
</comment>
<dbReference type="PROSITE" id="PS51352">
    <property type="entry name" value="THIOREDOXIN_2"/>
    <property type="match status" value="1"/>
</dbReference>
<keyword evidence="4" id="KW-0676">Redox-active center</keyword>
<dbReference type="PRINTS" id="PR00421">
    <property type="entry name" value="THIOREDOXIN"/>
</dbReference>
<sequence length="106" mass="11645">MVKIVDTVESFDTILKEAGDKMICVDFSAAWCGPCKIIGPKFDAIANELEGKFIALKVDVDELEDLAARYKVSAMPTFIIIKSGEKIDELVGASEEKLKALINKHI</sequence>
<dbReference type="Pfam" id="PF00085">
    <property type="entry name" value="Thioredoxin"/>
    <property type="match status" value="1"/>
</dbReference>
<accession>A0AAN8KAF1</accession>
<evidence type="ECO:0000256" key="2">
    <source>
        <dbReference type="PIRNR" id="PIRNR000077"/>
    </source>
</evidence>
<feature type="site" description="Contributes to redox potential value" evidence="3">
    <location>
        <position position="34"/>
    </location>
</feature>
<dbReference type="InterPro" id="IPR005746">
    <property type="entry name" value="Thioredoxin"/>
</dbReference>
<evidence type="ECO:0000259" key="5">
    <source>
        <dbReference type="PROSITE" id="PS51352"/>
    </source>
</evidence>
<dbReference type="Gene3D" id="3.40.30.10">
    <property type="entry name" value="Glutaredoxin"/>
    <property type="match status" value="1"/>
</dbReference>
<gene>
    <name evidence="6" type="ORF">SNE40_004816</name>
</gene>
<evidence type="ECO:0000256" key="4">
    <source>
        <dbReference type="PIRSR" id="PIRSR000077-4"/>
    </source>
</evidence>
<feature type="disulfide bond" description="Redox-active" evidence="4">
    <location>
        <begin position="32"/>
        <end position="35"/>
    </location>
</feature>
<evidence type="ECO:0000313" key="6">
    <source>
        <dbReference type="EMBL" id="KAK6188685.1"/>
    </source>
</evidence>
<dbReference type="PANTHER" id="PTHR46115">
    <property type="entry name" value="THIOREDOXIN-LIKE PROTEIN 1"/>
    <property type="match status" value="1"/>
</dbReference>